<dbReference type="Proteomes" id="UP000887565">
    <property type="component" value="Unplaced"/>
</dbReference>
<keyword evidence="1" id="KW-0732">Signal</keyword>
<proteinExistence type="predicted"/>
<evidence type="ECO:0000256" key="1">
    <source>
        <dbReference type="SAM" id="SignalP"/>
    </source>
</evidence>
<sequence length="266" mass="29149">MTTRIICICISLAAYVCAETCDMDSVHQCMKNGLGSPPPKGKDGDEMKAKFEKCFTDASCKVPQPKEGDKPKVEAAHQCRKAIVDKVKSDVEKCVQKTNADFKFPVEDSKHQKHHGFEHHHFGGGKGKGKGAEAFFDKLVNESCPSADAQTNVKNCLKSLKSTASPPSKEHSGSAEKKKAFCQKKTECFGKLSATCQKQFSDTKNAVCQCTKDVVTPQAAQLEASLKACKPANEEKHAEHVRSTKKPPTPGEFFIKKFCKADCEKF</sequence>
<feature type="chain" id="PRO_5037433467" evidence="1">
    <location>
        <begin position="19"/>
        <end position="266"/>
    </location>
</feature>
<keyword evidence="2" id="KW-1185">Reference proteome</keyword>
<name>A0A915I6Z0_ROMCU</name>
<dbReference type="WBParaSite" id="nRc.2.0.1.t09532-RA">
    <property type="protein sequence ID" value="nRc.2.0.1.t09532-RA"/>
    <property type="gene ID" value="nRc.2.0.1.g09532"/>
</dbReference>
<feature type="signal peptide" evidence="1">
    <location>
        <begin position="1"/>
        <end position="18"/>
    </location>
</feature>
<evidence type="ECO:0000313" key="3">
    <source>
        <dbReference type="WBParaSite" id="nRc.2.0.1.t09532-RA"/>
    </source>
</evidence>
<reference evidence="3" key="1">
    <citation type="submission" date="2022-11" db="UniProtKB">
        <authorList>
            <consortium name="WormBaseParasite"/>
        </authorList>
    </citation>
    <scope>IDENTIFICATION</scope>
</reference>
<accession>A0A915I6Z0</accession>
<evidence type="ECO:0000313" key="2">
    <source>
        <dbReference type="Proteomes" id="UP000887565"/>
    </source>
</evidence>
<organism evidence="2 3">
    <name type="scientific">Romanomermis culicivorax</name>
    <name type="common">Nematode worm</name>
    <dbReference type="NCBI Taxonomy" id="13658"/>
    <lineage>
        <taxon>Eukaryota</taxon>
        <taxon>Metazoa</taxon>
        <taxon>Ecdysozoa</taxon>
        <taxon>Nematoda</taxon>
        <taxon>Enoplea</taxon>
        <taxon>Dorylaimia</taxon>
        <taxon>Mermithida</taxon>
        <taxon>Mermithoidea</taxon>
        <taxon>Mermithidae</taxon>
        <taxon>Romanomermis</taxon>
    </lineage>
</organism>
<protein>
    <submittedName>
        <fullName evidence="3">Uncharacterized protein</fullName>
    </submittedName>
</protein>
<dbReference type="AlphaFoldDB" id="A0A915I6Z0"/>